<reference evidence="1 2" key="1">
    <citation type="submission" date="2018-08" db="EMBL/GenBank/DDBJ databases">
        <title>Meiothermus granaticius genome AF-68 sequencing project.</title>
        <authorList>
            <person name="Da Costa M.S."/>
            <person name="Albuquerque L."/>
            <person name="Raposo P."/>
            <person name="Froufe H.J.C."/>
            <person name="Barroso C.S."/>
            <person name="Egas C."/>
        </authorList>
    </citation>
    <scope>NUCLEOTIDE SEQUENCE [LARGE SCALE GENOMIC DNA]</scope>
    <source>
        <strain evidence="1 2">AF-68</strain>
    </source>
</reference>
<evidence type="ECO:0000313" key="2">
    <source>
        <dbReference type="Proteomes" id="UP000266178"/>
    </source>
</evidence>
<dbReference type="InterPro" id="IPR045390">
    <property type="entry name" value="ABC-3C_MC3"/>
</dbReference>
<dbReference type="RefSeq" id="WP_119356107.1">
    <property type="nucleotide sequence ID" value="NZ_BJXM01000003.1"/>
</dbReference>
<evidence type="ECO:0000313" key="1">
    <source>
        <dbReference type="EMBL" id="RIH93534.1"/>
    </source>
</evidence>
<organism evidence="1 2">
    <name type="scientific">Meiothermus granaticius NBRC 107808</name>
    <dbReference type="NCBI Taxonomy" id="1227551"/>
    <lineage>
        <taxon>Bacteria</taxon>
        <taxon>Thermotogati</taxon>
        <taxon>Deinococcota</taxon>
        <taxon>Deinococci</taxon>
        <taxon>Thermales</taxon>
        <taxon>Thermaceae</taxon>
        <taxon>Meiothermus</taxon>
    </lineage>
</organism>
<dbReference type="Pfam" id="PF20131">
    <property type="entry name" value="MC3"/>
    <property type="match status" value="1"/>
</dbReference>
<proteinExistence type="predicted"/>
<name>A0A399FAB1_9DEIN</name>
<keyword evidence="2" id="KW-1185">Reference proteome</keyword>
<dbReference type="AlphaFoldDB" id="A0A399FAB1"/>
<protein>
    <submittedName>
        <fullName evidence="1">Uncharacterized protein</fullName>
    </submittedName>
</protein>
<dbReference type="EMBL" id="QWLB01000005">
    <property type="protein sequence ID" value="RIH93534.1"/>
    <property type="molecule type" value="Genomic_DNA"/>
</dbReference>
<accession>A0A399FAB1</accession>
<dbReference type="Proteomes" id="UP000266178">
    <property type="component" value="Unassembled WGS sequence"/>
</dbReference>
<sequence length="161" mass="17678">MKTTDVFADTNPALCSLILYAFSSAYLERDGRGPEHPLMFLPVPLTLSQQYAQTFDGTNSSTGLYAWIARKPELLISLAETVRAVAPFSREALCFGLYHGMLTLSDEARILPSTNFKLTPARRGRLDPQVRAVLSLASRLGTWAAESGGTRQVYYALGMTV</sequence>
<gene>
    <name evidence="1" type="ORF">Mgrana_00588</name>
</gene>
<comment type="caution">
    <text evidence="1">The sequence shown here is derived from an EMBL/GenBank/DDBJ whole genome shotgun (WGS) entry which is preliminary data.</text>
</comment>